<dbReference type="Proteomes" id="UP001327225">
    <property type="component" value="Chromosome"/>
</dbReference>
<feature type="transmembrane region" description="Helical" evidence="1">
    <location>
        <begin position="99"/>
        <end position="125"/>
    </location>
</feature>
<protein>
    <submittedName>
        <fullName evidence="2">Uncharacterized protein</fullName>
    </submittedName>
</protein>
<proteinExistence type="predicted"/>
<name>A0ABZ0ZRC9_9ACTN</name>
<evidence type="ECO:0000256" key="1">
    <source>
        <dbReference type="SAM" id="Phobius"/>
    </source>
</evidence>
<sequence length="151" mass="16069">MSVQAVWQGLYLPVALAGVIKGEVTEEYVVGAPLLWCYYFVFAAVVALPLALVGVPVIHLVCRHHASQVVHVVVTGLVSFALVFVVLGLMLAAGGGRDLLPFFTAAAAVVAAATMVGRASVIPLVRRRQRPARGLYDFERSNSPRCALGRS</sequence>
<feature type="transmembrane region" description="Helical" evidence="1">
    <location>
        <begin position="38"/>
        <end position="62"/>
    </location>
</feature>
<evidence type="ECO:0000313" key="2">
    <source>
        <dbReference type="EMBL" id="WQQ26326.1"/>
    </source>
</evidence>
<keyword evidence="1" id="KW-1133">Transmembrane helix</keyword>
<accession>A0ABZ0ZRC9</accession>
<gene>
    <name evidence="2" type="ORF">SHK19_20490</name>
</gene>
<organism evidence="2 3">
    <name type="scientific">Nocardioides bizhenqiangii</name>
    <dbReference type="NCBI Taxonomy" id="3095076"/>
    <lineage>
        <taxon>Bacteria</taxon>
        <taxon>Bacillati</taxon>
        <taxon>Actinomycetota</taxon>
        <taxon>Actinomycetes</taxon>
        <taxon>Propionibacteriales</taxon>
        <taxon>Nocardioidaceae</taxon>
        <taxon>Nocardioides</taxon>
    </lineage>
</organism>
<keyword evidence="3" id="KW-1185">Reference proteome</keyword>
<keyword evidence="1" id="KW-0472">Membrane</keyword>
<feature type="transmembrane region" description="Helical" evidence="1">
    <location>
        <begin position="69"/>
        <end position="93"/>
    </location>
</feature>
<dbReference type="EMBL" id="CP141059">
    <property type="protein sequence ID" value="WQQ26326.1"/>
    <property type="molecule type" value="Genomic_DNA"/>
</dbReference>
<evidence type="ECO:0000313" key="3">
    <source>
        <dbReference type="Proteomes" id="UP001327225"/>
    </source>
</evidence>
<keyword evidence="1" id="KW-0812">Transmembrane</keyword>
<dbReference type="RefSeq" id="WP_322937320.1">
    <property type="nucleotide sequence ID" value="NZ_CP141059.1"/>
</dbReference>
<reference evidence="3" key="1">
    <citation type="submission" date="2023-12" db="EMBL/GenBank/DDBJ databases">
        <title>Novel species in genus Nocardioides.</title>
        <authorList>
            <person name="Zhou H."/>
        </authorList>
    </citation>
    <scope>NUCLEOTIDE SEQUENCE [LARGE SCALE GENOMIC DNA]</scope>
    <source>
        <strain evidence="3">HM61</strain>
    </source>
</reference>